<dbReference type="InterPro" id="IPR033411">
    <property type="entry name" value="Ribonuclease_PIN"/>
</dbReference>
<feature type="region of interest" description="Disordered" evidence="9">
    <location>
        <begin position="1"/>
        <end position="50"/>
    </location>
</feature>
<dbReference type="GO" id="GO:0016787">
    <property type="term" value="F:hydrolase activity"/>
    <property type="evidence" value="ECO:0007669"/>
    <property type="project" value="UniProtKB-KW"/>
</dbReference>
<dbReference type="RefSeq" id="XP_003649296.1">
    <property type="nucleotide sequence ID" value="XM_003649248.1"/>
</dbReference>
<keyword evidence="3 7" id="KW-0479">Metal-binding</keyword>
<dbReference type="GeneID" id="11521371"/>
<evidence type="ECO:0000256" key="2">
    <source>
        <dbReference type="ARBA" id="ARBA00022722"/>
    </source>
</evidence>
<gene>
    <name evidence="12" type="ORF">THITE_2107786</name>
</gene>
<evidence type="ECO:0000256" key="6">
    <source>
        <dbReference type="ARBA" id="ARBA00023242"/>
    </source>
</evidence>
<feature type="binding site" evidence="8">
    <location>
        <position position="337"/>
    </location>
    <ligand>
        <name>Zn(2+)</name>
        <dbReference type="ChEBI" id="CHEBI:29105"/>
    </ligand>
</feature>
<dbReference type="Pfam" id="PF08772">
    <property type="entry name" value="Zn_ribbon_NOB1"/>
    <property type="match status" value="1"/>
</dbReference>
<dbReference type="eggNOG" id="KOG2463">
    <property type="taxonomic scope" value="Eukaryota"/>
</dbReference>
<feature type="compositionally biased region" description="Acidic residues" evidence="9">
    <location>
        <begin position="253"/>
        <end position="269"/>
    </location>
</feature>
<feature type="compositionally biased region" description="Low complexity" evidence="9">
    <location>
        <begin position="32"/>
        <end position="50"/>
    </location>
</feature>
<dbReference type="EMBL" id="CP003009">
    <property type="protein sequence ID" value="AEO62960.1"/>
    <property type="molecule type" value="Genomic_DNA"/>
</dbReference>
<dbReference type="HOGENOM" id="CLU_024666_2_0_1"/>
<dbReference type="KEGG" id="ttt:THITE_2107786"/>
<dbReference type="GO" id="GO:0005730">
    <property type="term" value="C:nucleolus"/>
    <property type="evidence" value="ECO:0007669"/>
    <property type="project" value="UniProtKB-SubCell"/>
</dbReference>
<evidence type="ECO:0000256" key="5">
    <source>
        <dbReference type="ARBA" id="ARBA00022833"/>
    </source>
</evidence>
<keyword evidence="2" id="KW-0540">Nuclease</keyword>
<feature type="compositionally biased region" description="Low complexity" evidence="9">
    <location>
        <begin position="1"/>
        <end position="25"/>
    </location>
</feature>
<feature type="binding site" evidence="8">
    <location>
        <position position="355"/>
    </location>
    <ligand>
        <name>Zn(2+)</name>
        <dbReference type="ChEBI" id="CHEBI:29105"/>
    </ligand>
</feature>
<evidence type="ECO:0000256" key="8">
    <source>
        <dbReference type="PIRSR" id="PIRSR037125-1"/>
    </source>
</evidence>
<feature type="binding site" evidence="8">
    <location>
        <position position="340"/>
    </location>
    <ligand>
        <name>Zn(2+)</name>
        <dbReference type="ChEBI" id="CHEBI:29105"/>
    </ligand>
</feature>
<reference evidence="12 13" key="1">
    <citation type="journal article" date="2011" name="Nat. Biotechnol.">
        <title>Comparative genomic analysis of the thermophilic biomass-degrading fungi Myceliophthora thermophila and Thielavia terrestris.</title>
        <authorList>
            <person name="Berka R.M."/>
            <person name="Grigoriev I.V."/>
            <person name="Otillar R."/>
            <person name="Salamov A."/>
            <person name="Grimwood J."/>
            <person name="Reid I."/>
            <person name="Ishmael N."/>
            <person name="John T."/>
            <person name="Darmond C."/>
            <person name="Moisan M.-C."/>
            <person name="Henrissat B."/>
            <person name="Coutinho P.M."/>
            <person name="Lombard V."/>
            <person name="Natvig D.O."/>
            <person name="Lindquist E."/>
            <person name="Schmutz J."/>
            <person name="Lucas S."/>
            <person name="Harris P."/>
            <person name="Powlowski J."/>
            <person name="Bellemare A."/>
            <person name="Taylor D."/>
            <person name="Butler G."/>
            <person name="de Vries R.P."/>
            <person name="Allijn I.E."/>
            <person name="van den Brink J."/>
            <person name="Ushinsky S."/>
            <person name="Storms R."/>
            <person name="Powell A.J."/>
            <person name="Paulsen I.T."/>
            <person name="Elbourne L.D.H."/>
            <person name="Baker S.E."/>
            <person name="Magnuson J."/>
            <person name="LaBoissiere S."/>
            <person name="Clutterbuck A.J."/>
            <person name="Martinez D."/>
            <person name="Wogulis M."/>
            <person name="de Leon A.L."/>
            <person name="Rey M.W."/>
            <person name="Tsang A."/>
        </authorList>
    </citation>
    <scope>NUCLEOTIDE SEQUENCE [LARGE SCALE GENOMIC DNA]</scope>
    <source>
        <strain evidence="13">ATCC 38088 / NRRL 8126</strain>
    </source>
</reference>
<proteinExistence type="inferred from homology"/>
<evidence type="ECO:0000256" key="3">
    <source>
        <dbReference type="ARBA" id="ARBA00022723"/>
    </source>
</evidence>
<evidence type="ECO:0000256" key="4">
    <source>
        <dbReference type="ARBA" id="ARBA00022801"/>
    </source>
</evidence>
<feature type="binding site" evidence="8">
    <location>
        <position position="352"/>
    </location>
    <ligand>
        <name>Zn(2+)</name>
        <dbReference type="ChEBI" id="CHEBI:29105"/>
    </ligand>
</feature>
<dbReference type="Proteomes" id="UP000008181">
    <property type="component" value="Chromosome 1"/>
</dbReference>
<protein>
    <recommendedName>
        <fullName evidence="7">20S-pre-rRNA D-site endonuclease NOB1</fullName>
    </recommendedName>
</protein>
<comment type="function">
    <text evidence="7">Required for the synthesis of 40S ribosome subunits. Has a role in processing 20S pre-rRNA into the mature 18S rRNA, where it is required for cleavage at the 3' end of the mature 18S rRNA (D-site). Accompanies the 20S pre-rRNA from the nucleus to the cytoplasm.</text>
</comment>
<keyword evidence="5 7" id="KW-0862">Zinc</keyword>
<sequence>MEQPATEHAAQAEAQAQAQPQAELQSETVHVPPSSSPAQATTTTTTKTATTPPKLVHSLVIDANAIIKNDPTVSTLLAQAEELFTIPAVVSEIRDEATRSRFETTLSPFLKLRNPRPESVQFVTDFARRTGDLQGLSKPDLHLLALTYDLEVERNGGDWRLRREPNQKGVNGKPPGKEEANVEEPGQGATEGNTTSEAAVITTTDVARGQGSGSLDGTGETSDPAADATSEEVEHKLQKLGVNEPAPQRTDVVAEDEEEATEEEDDGEGEWITPSNIKKYQARENALTTPQPVERVLQAALITADMAMRNVALRINLNLLDSGFSRITYLKTWVLRCHGCFKVCKDMSKQFCPSCGQATLTRVSCSTDAAGNFTLHLKKNFQFNNRGNVYSIPKPTHGSASGKGNHVKGGGKNGWGRELILAEDQKEYIKKMDEQRRTKYRDLMDQDYLPGILTGARTSGSGRIKVGAGRNVNAKKRR</sequence>
<evidence type="ECO:0000259" key="10">
    <source>
        <dbReference type="Pfam" id="PF08772"/>
    </source>
</evidence>
<dbReference type="InterPro" id="IPR036283">
    <property type="entry name" value="NOB1_Zf-like_sf"/>
</dbReference>
<dbReference type="PANTHER" id="PTHR12814">
    <property type="entry name" value="RNA-BINDING PROTEIN NOB1"/>
    <property type="match status" value="1"/>
</dbReference>
<dbReference type="InterPro" id="IPR039907">
    <property type="entry name" value="NOB1"/>
</dbReference>
<evidence type="ECO:0000313" key="13">
    <source>
        <dbReference type="Proteomes" id="UP000008181"/>
    </source>
</evidence>
<dbReference type="Pfam" id="PF17146">
    <property type="entry name" value="PIN_6"/>
    <property type="match status" value="1"/>
</dbReference>
<dbReference type="Gene3D" id="3.40.50.1010">
    <property type="entry name" value="5'-nuclease"/>
    <property type="match status" value="1"/>
</dbReference>
<keyword evidence="13" id="KW-1185">Reference proteome</keyword>
<dbReference type="GO" id="GO:0004521">
    <property type="term" value="F:RNA endonuclease activity"/>
    <property type="evidence" value="ECO:0007669"/>
    <property type="project" value="UniProtKB-UniRule"/>
</dbReference>
<dbReference type="GO" id="GO:0046872">
    <property type="term" value="F:metal ion binding"/>
    <property type="evidence" value="ECO:0007669"/>
    <property type="project" value="UniProtKB-UniRule"/>
</dbReference>
<feature type="domain" description="Nin one binding (NOB1) Zn-ribbon-like" evidence="10">
    <location>
        <begin position="327"/>
        <end position="398"/>
    </location>
</feature>
<dbReference type="FunFam" id="3.40.50.1010:FF:000020">
    <property type="entry name" value="20S-pre-rRNA D-site endonuclease NOB1"/>
    <property type="match status" value="1"/>
</dbReference>
<dbReference type="Gene3D" id="6.20.210.10">
    <property type="entry name" value="Nin one binding (NOB1), Zn-ribbon-like"/>
    <property type="match status" value="1"/>
</dbReference>
<accession>G2QV73</accession>
<dbReference type="STRING" id="578455.G2QV73"/>
<dbReference type="GO" id="GO:0005737">
    <property type="term" value="C:cytoplasm"/>
    <property type="evidence" value="ECO:0007669"/>
    <property type="project" value="UniProtKB-ARBA"/>
</dbReference>
<evidence type="ECO:0000256" key="9">
    <source>
        <dbReference type="SAM" id="MobiDB-lite"/>
    </source>
</evidence>
<dbReference type="SUPFAM" id="SSF144206">
    <property type="entry name" value="NOB1 zinc finger-like"/>
    <property type="match status" value="1"/>
</dbReference>
<dbReference type="GO" id="GO:0030490">
    <property type="term" value="P:maturation of SSU-rRNA"/>
    <property type="evidence" value="ECO:0007669"/>
    <property type="project" value="TreeGrafter"/>
</dbReference>
<name>G2QV73_THETT</name>
<dbReference type="AlphaFoldDB" id="G2QV73"/>
<keyword evidence="6 7" id="KW-0539">Nucleus</keyword>
<organism evidence="12 13">
    <name type="scientific">Thermothielavioides terrestris (strain ATCC 38088 / NRRL 8126)</name>
    <name type="common">Thielavia terrestris</name>
    <dbReference type="NCBI Taxonomy" id="578455"/>
    <lineage>
        <taxon>Eukaryota</taxon>
        <taxon>Fungi</taxon>
        <taxon>Dikarya</taxon>
        <taxon>Ascomycota</taxon>
        <taxon>Pezizomycotina</taxon>
        <taxon>Sordariomycetes</taxon>
        <taxon>Sordariomycetidae</taxon>
        <taxon>Sordariales</taxon>
        <taxon>Chaetomiaceae</taxon>
        <taxon>Thermothielavioides</taxon>
        <taxon>Thermothielavioides terrestris</taxon>
    </lineage>
</organism>
<dbReference type="PIRSF" id="PIRSF037125">
    <property type="entry name" value="D-site_20S_pre-rRNA_nuclease"/>
    <property type="match status" value="1"/>
</dbReference>
<dbReference type="OrthoDB" id="446759at2759"/>
<comment type="subcellular location">
    <subcellularLocation>
        <location evidence="7">Nucleus</location>
        <location evidence="7">Nucleolus</location>
    </subcellularLocation>
</comment>
<feature type="compositionally biased region" description="Polar residues" evidence="9">
    <location>
        <begin position="190"/>
        <end position="205"/>
    </location>
</feature>
<dbReference type="InterPro" id="IPR017117">
    <property type="entry name" value="Nob1_euk"/>
</dbReference>
<dbReference type="CDD" id="cd09876">
    <property type="entry name" value="PIN_Nob1-like"/>
    <property type="match status" value="1"/>
</dbReference>
<evidence type="ECO:0000256" key="7">
    <source>
        <dbReference type="PIRNR" id="PIRNR037125"/>
    </source>
</evidence>
<comment type="similarity">
    <text evidence="1 7">Belongs to the NOB1 family.</text>
</comment>
<feature type="region of interest" description="Disordered" evidence="9">
    <location>
        <begin position="457"/>
        <end position="478"/>
    </location>
</feature>
<dbReference type="GO" id="GO:0030688">
    <property type="term" value="C:preribosome, small subunit precursor"/>
    <property type="evidence" value="ECO:0007669"/>
    <property type="project" value="TreeGrafter"/>
</dbReference>
<evidence type="ECO:0000313" key="12">
    <source>
        <dbReference type="EMBL" id="AEO62960.1"/>
    </source>
</evidence>
<keyword evidence="4" id="KW-0378">Hydrolase</keyword>
<feature type="domain" description="Ribonuclease PIN" evidence="11">
    <location>
        <begin position="59"/>
        <end position="150"/>
    </location>
</feature>
<feature type="region of interest" description="Disordered" evidence="9">
    <location>
        <begin position="159"/>
        <end position="277"/>
    </location>
</feature>
<dbReference type="InterPro" id="IPR014881">
    <property type="entry name" value="NOB1_Zn-bd"/>
</dbReference>
<dbReference type="PANTHER" id="PTHR12814:SF2">
    <property type="entry name" value="RNA-BINDING PROTEIN NOB1"/>
    <property type="match status" value="1"/>
</dbReference>
<evidence type="ECO:0000259" key="11">
    <source>
        <dbReference type="Pfam" id="PF17146"/>
    </source>
</evidence>
<evidence type="ECO:0000256" key="1">
    <source>
        <dbReference type="ARBA" id="ARBA00005858"/>
    </source>
</evidence>